<dbReference type="AlphaFoldDB" id="A0A0F8ZXD3"/>
<protein>
    <recommendedName>
        <fullName evidence="2">Cytoplasmic chaperone TorD</fullName>
    </recommendedName>
</protein>
<reference evidence="1" key="1">
    <citation type="journal article" date="2015" name="Nature">
        <title>Complex archaea that bridge the gap between prokaryotes and eukaryotes.</title>
        <authorList>
            <person name="Spang A."/>
            <person name="Saw J.H."/>
            <person name="Jorgensen S.L."/>
            <person name="Zaremba-Niedzwiedzka K."/>
            <person name="Martijn J."/>
            <person name="Lind A.E."/>
            <person name="van Eijk R."/>
            <person name="Schleper C."/>
            <person name="Guy L."/>
            <person name="Ettema T.J."/>
        </authorList>
    </citation>
    <scope>NUCLEOTIDE SEQUENCE</scope>
</reference>
<dbReference type="InterPro" id="IPR010982">
    <property type="entry name" value="Lambda_DNA-bd_dom_sf"/>
</dbReference>
<proteinExistence type="predicted"/>
<accession>A0A0F8ZXD3</accession>
<dbReference type="InterPro" id="IPR031856">
    <property type="entry name" value="YdaS_toxin-like"/>
</dbReference>
<evidence type="ECO:0008006" key="2">
    <source>
        <dbReference type="Google" id="ProtNLM"/>
    </source>
</evidence>
<dbReference type="Pfam" id="PF15943">
    <property type="entry name" value="YdaS_toxin"/>
    <property type="match status" value="1"/>
</dbReference>
<gene>
    <name evidence="1" type="ORF">LCGC14_2641260</name>
</gene>
<dbReference type="EMBL" id="LAZR01045559">
    <property type="protein sequence ID" value="KKK98587.1"/>
    <property type="molecule type" value="Genomic_DNA"/>
</dbReference>
<organism evidence="1">
    <name type="scientific">marine sediment metagenome</name>
    <dbReference type="NCBI Taxonomy" id="412755"/>
    <lineage>
        <taxon>unclassified sequences</taxon>
        <taxon>metagenomes</taxon>
        <taxon>ecological metagenomes</taxon>
    </lineage>
</organism>
<evidence type="ECO:0000313" key="1">
    <source>
        <dbReference type="EMBL" id="KKK98587.1"/>
    </source>
</evidence>
<name>A0A0F8ZXD3_9ZZZZ</name>
<comment type="caution">
    <text evidence="1">The sequence shown here is derived from an EMBL/GenBank/DDBJ whole genome shotgun (WGS) entry which is preliminary data.</text>
</comment>
<dbReference type="Gene3D" id="1.10.260.40">
    <property type="entry name" value="lambda repressor-like DNA-binding domains"/>
    <property type="match status" value="1"/>
</dbReference>
<sequence>MTPEDALLKVVKIMGGQTALANAVSQKTGRSIRQQHVWNWLNRDGGIPAAYAPVLESLCQEYGEEVPCSLLCPDFYPAQ</sequence>
<dbReference type="GO" id="GO:0003677">
    <property type="term" value="F:DNA binding"/>
    <property type="evidence" value="ECO:0007669"/>
    <property type="project" value="InterPro"/>
</dbReference>